<dbReference type="InterPro" id="IPR036010">
    <property type="entry name" value="2Fe-2S_ferredoxin-like_sf"/>
</dbReference>
<reference evidence="21" key="1">
    <citation type="submission" date="2020-09" db="EMBL/GenBank/DDBJ databases">
        <title>Pelobacter alkaliphilus sp. nov., a novel anaerobic arsenate-reducing bacterium from terrestrial mud volcano.</title>
        <authorList>
            <person name="Khomyakova M.A."/>
            <person name="Merkel A.Y."/>
            <person name="Slobodkin A.I."/>
        </authorList>
    </citation>
    <scope>NUCLEOTIDE SEQUENCE</scope>
    <source>
        <strain evidence="21">M08fum</strain>
    </source>
</reference>
<evidence type="ECO:0000259" key="18">
    <source>
        <dbReference type="PROSITE" id="PS51085"/>
    </source>
</evidence>
<dbReference type="Gene3D" id="3.40.228.10">
    <property type="entry name" value="Dimethylsulfoxide Reductase, domain 2"/>
    <property type="match status" value="1"/>
</dbReference>
<dbReference type="InterPro" id="IPR006657">
    <property type="entry name" value="MoPterin_dinucl-bd_dom"/>
</dbReference>
<keyword evidence="12" id="KW-0520">NAD</keyword>
<feature type="domain" description="4Fe-4S His(Cys)3-ligated-type" evidence="20">
    <location>
        <begin position="82"/>
        <end position="121"/>
    </location>
</feature>
<dbReference type="EMBL" id="JACWUN010000007">
    <property type="protein sequence ID" value="MBD1400565.1"/>
    <property type="molecule type" value="Genomic_DNA"/>
</dbReference>
<dbReference type="Gene3D" id="3.40.50.740">
    <property type="match status" value="2"/>
</dbReference>
<dbReference type="CDD" id="cd00207">
    <property type="entry name" value="fer2"/>
    <property type="match status" value="1"/>
</dbReference>
<dbReference type="NCBIfam" id="TIGR01973">
    <property type="entry name" value="NuoG"/>
    <property type="match status" value="1"/>
</dbReference>
<evidence type="ECO:0000313" key="21">
    <source>
        <dbReference type="EMBL" id="MBD1400565.1"/>
    </source>
</evidence>
<dbReference type="InterPro" id="IPR006656">
    <property type="entry name" value="Mopterin_OxRdtase"/>
</dbReference>
<comment type="cofactor">
    <cofactor evidence="15">
        <name>[2Fe-2S] cluster</name>
        <dbReference type="ChEBI" id="CHEBI:190135"/>
    </cofactor>
</comment>
<evidence type="ECO:0000256" key="9">
    <source>
        <dbReference type="ARBA" id="ARBA00022967"/>
    </source>
</evidence>
<evidence type="ECO:0000256" key="5">
    <source>
        <dbReference type="ARBA" id="ARBA00022485"/>
    </source>
</evidence>
<keyword evidence="7" id="KW-0874">Quinone</keyword>
<evidence type="ECO:0000256" key="13">
    <source>
        <dbReference type="ARBA" id="ARBA00023075"/>
    </source>
</evidence>
<dbReference type="PROSITE" id="PS00641">
    <property type="entry name" value="COMPLEX1_75K_1"/>
    <property type="match status" value="1"/>
</dbReference>
<dbReference type="InterPro" id="IPR006963">
    <property type="entry name" value="Mopterin_OxRdtase_4Fe-4S_dom"/>
</dbReference>
<evidence type="ECO:0000256" key="4">
    <source>
        <dbReference type="ARBA" id="ARBA00005404"/>
    </source>
</evidence>
<dbReference type="PANTHER" id="PTHR43105">
    <property type="entry name" value="RESPIRATORY NITRATE REDUCTASE"/>
    <property type="match status" value="1"/>
</dbReference>
<dbReference type="SUPFAM" id="SSF50692">
    <property type="entry name" value="ADC-like"/>
    <property type="match status" value="1"/>
</dbReference>
<evidence type="ECO:0000256" key="12">
    <source>
        <dbReference type="ARBA" id="ARBA00023027"/>
    </source>
</evidence>
<dbReference type="GO" id="GO:0048038">
    <property type="term" value="F:quinone binding"/>
    <property type="evidence" value="ECO:0007669"/>
    <property type="project" value="UniProtKB-KW"/>
</dbReference>
<protein>
    <submittedName>
        <fullName evidence="21">NADH-quinone oxidoreductase subunit NuoG</fullName>
        <ecNumber evidence="21">1.6.5.11</ecNumber>
    </submittedName>
</protein>
<dbReference type="Proteomes" id="UP000632828">
    <property type="component" value="Unassembled WGS sequence"/>
</dbReference>
<evidence type="ECO:0000256" key="16">
    <source>
        <dbReference type="ARBA" id="ARBA00047712"/>
    </source>
</evidence>
<evidence type="ECO:0000256" key="14">
    <source>
        <dbReference type="ARBA" id="ARBA00023136"/>
    </source>
</evidence>
<comment type="function">
    <text evidence="2">NDH-1 shuttles electrons from NADH, via FMN and iron-sulfur (Fe-S) centers, to quinones in the respiratory chain. The immediate electron acceptor for the enzyme in this species is believed to be ubiquinone. Couples the redox reaction to proton translocation (for every two electrons transferred, four hydrogen ions are translocated across the cytoplasmic membrane), and thus conserves the redox energy in a proton gradient.</text>
</comment>
<keyword evidence="13" id="KW-0830">Ubiquinone</keyword>
<evidence type="ECO:0000259" key="19">
    <source>
        <dbReference type="PROSITE" id="PS51669"/>
    </source>
</evidence>
<dbReference type="GO" id="GO:0051537">
    <property type="term" value="F:2 iron, 2 sulfur cluster binding"/>
    <property type="evidence" value="ECO:0007669"/>
    <property type="project" value="UniProtKB-KW"/>
</dbReference>
<comment type="caution">
    <text evidence="21">The sequence shown here is derived from an EMBL/GenBank/DDBJ whole genome shotgun (WGS) entry which is preliminary data.</text>
</comment>
<comment type="similarity">
    <text evidence="4 17">Belongs to the complex I 75 kDa subunit family.</text>
</comment>
<evidence type="ECO:0000259" key="20">
    <source>
        <dbReference type="PROSITE" id="PS51839"/>
    </source>
</evidence>
<dbReference type="Pfam" id="PF10588">
    <property type="entry name" value="NADH-G_4Fe-4S_3"/>
    <property type="match status" value="1"/>
</dbReference>
<proteinExistence type="inferred from homology"/>
<keyword evidence="5" id="KW-0004">4Fe-4S</keyword>
<dbReference type="InterPro" id="IPR009010">
    <property type="entry name" value="Asp_de-COase-like_dom_sf"/>
</dbReference>
<dbReference type="PROSITE" id="PS51669">
    <property type="entry name" value="4FE4S_MOW_BIS_MGD"/>
    <property type="match status" value="1"/>
</dbReference>
<dbReference type="InterPro" id="IPR054351">
    <property type="entry name" value="NADH_UbQ_OxRdtase_ferredoxin"/>
</dbReference>
<dbReference type="SUPFAM" id="SSF54292">
    <property type="entry name" value="2Fe-2S ferredoxin-like"/>
    <property type="match status" value="1"/>
</dbReference>
<name>A0A8J6QUP7_9BACT</name>
<dbReference type="GO" id="GO:0046872">
    <property type="term" value="F:metal ion binding"/>
    <property type="evidence" value="ECO:0007669"/>
    <property type="project" value="UniProtKB-KW"/>
</dbReference>
<keyword evidence="11" id="KW-0411">Iron-sulfur</keyword>
<evidence type="ECO:0000256" key="3">
    <source>
        <dbReference type="ARBA" id="ARBA00004370"/>
    </source>
</evidence>
<dbReference type="AlphaFoldDB" id="A0A8J6QUP7"/>
<dbReference type="InterPro" id="IPR050123">
    <property type="entry name" value="Prok_molybdopt-oxidoreductase"/>
</dbReference>
<dbReference type="CDD" id="cd02775">
    <property type="entry name" value="MopB_CT"/>
    <property type="match status" value="1"/>
</dbReference>
<dbReference type="GO" id="GO:0043546">
    <property type="term" value="F:molybdopterin cofactor binding"/>
    <property type="evidence" value="ECO:0007669"/>
    <property type="project" value="InterPro"/>
</dbReference>
<keyword evidence="21" id="KW-0560">Oxidoreductase</keyword>
<dbReference type="Gene3D" id="2.20.25.90">
    <property type="entry name" value="ADC-like domains"/>
    <property type="match status" value="1"/>
</dbReference>
<dbReference type="PANTHER" id="PTHR43105:SF10">
    <property type="entry name" value="NADH-QUINONE OXIDOREDUCTASE SUBUNIT G"/>
    <property type="match status" value="1"/>
</dbReference>
<keyword evidence="14" id="KW-0472">Membrane</keyword>
<evidence type="ECO:0000256" key="1">
    <source>
        <dbReference type="ARBA" id="ARBA00001966"/>
    </source>
</evidence>
<dbReference type="SUPFAM" id="SSF54862">
    <property type="entry name" value="4Fe-4S ferredoxins"/>
    <property type="match status" value="1"/>
</dbReference>
<comment type="catalytic activity">
    <reaction evidence="16">
        <text>a quinone + NADH + 5 H(+)(in) = a quinol + NAD(+) + 4 H(+)(out)</text>
        <dbReference type="Rhea" id="RHEA:57888"/>
        <dbReference type="ChEBI" id="CHEBI:15378"/>
        <dbReference type="ChEBI" id="CHEBI:24646"/>
        <dbReference type="ChEBI" id="CHEBI:57540"/>
        <dbReference type="ChEBI" id="CHEBI:57945"/>
        <dbReference type="ChEBI" id="CHEBI:132124"/>
    </reaction>
</comment>
<dbReference type="Pfam" id="PF04879">
    <property type="entry name" value="Molybdop_Fe4S4"/>
    <property type="match status" value="1"/>
</dbReference>
<keyword evidence="9" id="KW-1278">Translocase</keyword>
<gene>
    <name evidence="21" type="primary">nuoG</name>
    <name evidence="21" type="ORF">ICT70_07760</name>
</gene>
<dbReference type="EC" id="1.6.5.11" evidence="21"/>
<organism evidence="21 22">
    <name type="scientific">Pelovirga terrestris</name>
    <dbReference type="NCBI Taxonomy" id="2771352"/>
    <lineage>
        <taxon>Bacteria</taxon>
        <taxon>Pseudomonadati</taxon>
        <taxon>Thermodesulfobacteriota</taxon>
        <taxon>Desulfuromonadia</taxon>
        <taxon>Geobacterales</taxon>
        <taxon>Geobacteraceae</taxon>
        <taxon>Pelovirga</taxon>
    </lineage>
</organism>
<dbReference type="GO" id="GO:0042773">
    <property type="term" value="P:ATP synthesis coupled electron transport"/>
    <property type="evidence" value="ECO:0007669"/>
    <property type="project" value="InterPro"/>
</dbReference>
<dbReference type="PROSITE" id="PS00642">
    <property type="entry name" value="COMPLEX1_75K_2"/>
    <property type="match status" value="1"/>
</dbReference>
<evidence type="ECO:0000256" key="15">
    <source>
        <dbReference type="ARBA" id="ARBA00034078"/>
    </source>
</evidence>
<evidence type="ECO:0000256" key="8">
    <source>
        <dbReference type="ARBA" id="ARBA00022723"/>
    </source>
</evidence>
<keyword evidence="10" id="KW-0408">Iron</keyword>
<keyword evidence="6" id="KW-0001">2Fe-2S</keyword>
<dbReference type="SMART" id="SM00926">
    <property type="entry name" value="Molybdop_Fe4S4"/>
    <property type="match status" value="1"/>
</dbReference>
<evidence type="ECO:0000256" key="7">
    <source>
        <dbReference type="ARBA" id="ARBA00022719"/>
    </source>
</evidence>
<evidence type="ECO:0000256" key="11">
    <source>
        <dbReference type="ARBA" id="ARBA00023014"/>
    </source>
</evidence>
<feature type="domain" description="4Fe-4S Mo/W bis-MGD-type" evidence="19">
    <location>
        <begin position="219"/>
        <end position="275"/>
    </location>
</feature>
<evidence type="ECO:0000256" key="10">
    <source>
        <dbReference type="ARBA" id="ARBA00023004"/>
    </source>
</evidence>
<feature type="domain" description="2Fe-2S ferredoxin-type" evidence="18">
    <location>
        <begin position="2"/>
        <end position="82"/>
    </location>
</feature>
<dbReference type="GO" id="GO:0008137">
    <property type="term" value="F:NADH dehydrogenase (ubiquinone) activity"/>
    <property type="evidence" value="ECO:0007669"/>
    <property type="project" value="InterPro"/>
</dbReference>
<dbReference type="SUPFAM" id="SSF53706">
    <property type="entry name" value="Formate dehydrogenase/DMSO reductase, domains 1-3"/>
    <property type="match status" value="1"/>
</dbReference>
<accession>A0A8J6QUP7</accession>
<dbReference type="InterPro" id="IPR010228">
    <property type="entry name" value="NADH_UbQ_OxRdtase_Gsu"/>
</dbReference>
<keyword evidence="22" id="KW-1185">Reference proteome</keyword>
<dbReference type="PROSITE" id="PS51085">
    <property type="entry name" value="2FE2S_FER_2"/>
    <property type="match status" value="1"/>
</dbReference>
<dbReference type="PROSITE" id="PS51839">
    <property type="entry name" value="4FE4S_HC3"/>
    <property type="match status" value="1"/>
</dbReference>
<keyword evidence="8" id="KW-0479">Metal-binding</keyword>
<dbReference type="InterPro" id="IPR001041">
    <property type="entry name" value="2Fe-2S_ferredoxin-type"/>
</dbReference>
<evidence type="ECO:0000256" key="2">
    <source>
        <dbReference type="ARBA" id="ARBA00002378"/>
    </source>
</evidence>
<dbReference type="Pfam" id="PF22117">
    <property type="entry name" value="Fer4_Nqo3"/>
    <property type="match status" value="1"/>
</dbReference>
<evidence type="ECO:0000256" key="17">
    <source>
        <dbReference type="RuleBase" id="RU004523"/>
    </source>
</evidence>
<dbReference type="Gene3D" id="3.10.20.740">
    <property type="match status" value="1"/>
</dbReference>
<dbReference type="FunFam" id="3.10.20.740:FF:000004">
    <property type="entry name" value="NADH-quinone oxidoreductase"/>
    <property type="match status" value="1"/>
</dbReference>
<dbReference type="Pfam" id="PF00384">
    <property type="entry name" value="Molybdopterin"/>
    <property type="match status" value="1"/>
</dbReference>
<dbReference type="GO" id="GO:0016020">
    <property type="term" value="C:membrane"/>
    <property type="evidence" value="ECO:0007669"/>
    <property type="project" value="UniProtKB-SubCell"/>
</dbReference>
<comment type="subcellular location">
    <subcellularLocation>
        <location evidence="3">Membrane</location>
    </subcellularLocation>
</comment>
<dbReference type="Pfam" id="PF13510">
    <property type="entry name" value="Fer2_4"/>
    <property type="match status" value="1"/>
</dbReference>
<sequence>MTMLTLTIDNQTISIPAGKTILEAAEALGIMVPHFCYHKELGAVGSCRMCAVTVHTGPMPGVKMACLIAVEDGMVVTTGDETVATFRERVGEWLMLNHPHDCPVCDEGGECQLQEMTISSGHGIRRYQGGKGTYTNQDLGPFIAQEMNRCIQCYRCARTYKDYCGGRDFGVMGSRNRVFFGRFKDGMLESDFSGNLVDLCPTGVFTDRTFRFKSRAWDLEQADSVCPQCGVGCATIPGGRLRELQRVRSGDNPLVNTTFICDRGRFGSGYANHPERPRQARQEDQVVSVPAALTALETQIRATVKQHGPEAVLLVGSDRASLETNWLLQRTAKHFGCRVPVLNAHRQRHQTAQMAAFDLSERLASLQDIRSSDLVLVCGVDPLAEAPLLALALRQAVRKGGRVVLYDPRPVELPCDADRVAVSPLALQELLADGGVEGRHLRDLLSQAKNPMIVAGADLLGLAGLQNIQKWAEKTSNKERPCLVYPVLAGPNSFGTALLSLPEQDDLLTRLASGKVKMLVCVDADPLLEAPEGERFAAALTRLEQLVVLDYLPTSLSRHANLFIPTCPPVEDSGTFINNEGRLRRFQRVLKPGLSLARTAPGEHPPREFSLDTPGSDPQPAVLLLQRLIGQEQPLTEVHRQLVLEQPRLAALVSLKAGEAGVRVAPAVARPHSLDPLPEQPAQTLELVVTPARYGGDLFSRYAPKLEPRKRPPCFYLHPDELQAHGLKDGDAAVVETDFGSFTLPVRSQPDMALGCVLVENSEAFPQLIPGAGLGYCVISAGGANE</sequence>
<evidence type="ECO:0000256" key="6">
    <source>
        <dbReference type="ARBA" id="ARBA00022714"/>
    </source>
</evidence>
<dbReference type="Pfam" id="PF01568">
    <property type="entry name" value="Molydop_binding"/>
    <property type="match status" value="1"/>
</dbReference>
<comment type="cofactor">
    <cofactor evidence="1">
        <name>[4Fe-4S] cluster</name>
        <dbReference type="ChEBI" id="CHEBI:49883"/>
    </cofactor>
</comment>
<dbReference type="SMART" id="SM00929">
    <property type="entry name" value="NADH-G_4Fe-4S_3"/>
    <property type="match status" value="1"/>
</dbReference>
<dbReference type="GO" id="GO:0051539">
    <property type="term" value="F:4 iron, 4 sulfur cluster binding"/>
    <property type="evidence" value="ECO:0007669"/>
    <property type="project" value="UniProtKB-KW"/>
</dbReference>
<dbReference type="InterPro" id="IPR000283">
    <property type="entry name" value="NADH_UbQ_OxRdtase_75kDa_su_CS"/>
</dbReference>
<dbReference type="InterPro" id="IPR019574">
    <property type="entry name" value="NADH_UbQ_OxRdtase_Gsu_4Fe4S-bd"/>
</dbReference>
<evidence type="ECO:0000313" key="22">
    <source>
        <dbReference type="Proteomes" id="UP000632828"/>
    </source>
</evidence>
<dbReference type="Gene3D" id="2.40.40.20">
    <property type="match status" value="1"/>
</dbReference>
<dbReference type="GO" id="GO:0003954">
    <property type="term" value="F:NADH dehydrogenase activity"/>
    <property type="evidence" value="ECO:0007669"/>
    <property type="project" value="TreeGrafter"/>
</dbReference>